<sequence>MNGLGLDKIEVTDAGGCASAHWYGTPTWRLTSACVVITRYSPAPCSLAASGQLRNQATTAGNLLQRTRCPIFTTPISPAISACPGSGCAALEGFSRQHAVVGVSEACIATHPSDMAVAMRLLDAVVETITPEGKTRSITLADFYHPPGKTPHIETALLPGELIVAVTLPPPLGGKHIT</sequence>
<evidence type="ECO:0000313" key="3">
    <source>
        <dbReference type="Proteomes" id="UP000254052"/>
    </source>
</evidence>
<accession>A0A377DHV4</accession>
<feature type="domain" description="Molybdopterin dehydrogenase FAD-binding" evidence="1">
    <location>
        <begin position="45"/>
        <end position="170"/>
    </location>
</feature>
<evidence type="ECO:0000313" key="2">
    <source>
        <dbReference type="EMBL" id="STM20567.1"/>
    </source>
</evidence>
<evidence type="ECO:0000259" key="1">
    <source>
        <dbReference type="Pfam" id="PF00941"/>
    </source>
</evidence>
<dbReference type="Gene3D" id="3.30.465.10">
    <property type="match status" value="1"/>
</dbReference>
<dbReference type="InterPro" id="IPR036318">
    <property type="entry name" value="FAD-bd_PCMH-like_sf"/>
</dbReference>
<organism evidence="2 3">
    <name type="scientific">Escherichia coli</name>
    <dbReference type="NCBI Taxonomy" id="562"/>
    <lineage>
        <taxon>Bacteria</taxon>
        <taxon>Pseudomonadati</taxon>
        <taxon>Pseudomonadota</taxon>
        <taxon>Gammaproteobacteria</taxon>
        <taxon>Enterobacterales</taxon>
        <taxon>Enterobacteriaceae</taxon>
        <taxon>Escherichia</taxon>
    </lineage>
</organism>
<dbReference type="SUPFAM" id="SSF56176">
    <property type="entry name" value="FAD-binding/transporter-associated domain-like"/>
    <property type="match status" value="1"/>
</dbReference>
<protein>
    <submittedName>
        <fullName evidence="2">Putative xanthine dehydrogenase, FAD-binding subunit</fullName>
        <ecNumber evidence="2">1.17.1.4</ecNumber>
        <ecNumber evidence="2">1.3.7.9</ecNumber>
    </submittedName>
</protein>
<reference evidence="2 3" key="1">
    <citation type="submission" date="2018-06" db="EMBL/GenBank/DDBJ databases">
        <authorList>
            <consortium name="Pathogen Informatics"/>
            <person name="Doyle S."/>
        </authorList>
    </citation>
    <scope>NUCLEOTIDE SEQUENCE [LARGE SCALE GENOMIC DNA]</scope>
    <source>
        <strain evidence="2 3">NCTC9962</strain>
    </source>
</reference>
<dbReference type="EC" id="1.17.1.4" evidence="2"/>
<dbReference type="Proteomes" id="UP000254052">
    <property type="component" value="Unassembled WGS sequence"/>
</dbReference>
<keyword evidence="2" id="KW-0560">Oxidoreductase</keyword>
<dbReference type="EC" id="1.3.7.9" evidence="2"/>
<dbReference type="GO" id="GO:0004854">
    <property type="term" value="F:xanthine dehydrogenase activity"/>
    <property type="evidence" value="ECO:0007669"/>
    <property type="project" value="UniProtKB-EC"/>
</dbReference>
<dbReference type="PANTHER" id="PTHR42659:SF5">
    <property type="entry name" value="ALDEHYDE OXIDOREDUCTASE FAD-BINDING SUBUNIT PAOB"/>
    <property type="match status" value="1"/>
</dbReference>
<dbReference type="InterPro" id="IPR051312">
    <property type="entry name" value="Diverse_Substr_Oxidored"/>
</dbReference>
<dbReference type="AlphaFoldDB" id="A0A377DHV4"/>
<dbReference type="InterPro" id="IPR016169">
    <property type="entry name" value="FAD-bd_PCMH_sub2"/>
</dbReference>
<gene>
    <name evidence="2" type="primary">hcrB</name>
    <name evidence="2" type="ORF">NCTC9962_07281</name>
</gene>
<dbReference type="PANTHER" id="PTHR42659">
    <property type="entry name" value="XANTHINE DEHYDROGENASE SUBUNIT C-RELATED"/>
    <property type="match status" value="1"/>
</dbReference>
<name>A0A377DHV4_ECOLX</name>
<dbReference type="EMBL" id="UGED01000023">
    <property type="protein sequence ID" value="STM20567.1"/>
    <property type="molecule type" value="Genomic_DNA"/>
</dbReference>
<dbReference type="GO" id="GO:0050660">
    <property type="term" value="F:flavin adenine dinucleotide binding"/>
    <property type="evidence" value="ECO:0007669"/>
    <property type="project" value="InterPro"/>
</dbReference>
<dbReference type="Pfam" id="PF00941">
    <property type="entry name" value="FAD_binding_5"/>
    <property type="match status" value="1"/>
</dbReference>
<dbReference type="InterPro" id="IPR002346">
    <property type="entry name" value="Mopterin_DH_FAD-bd"/>
</dbReference>
<proteinExistence type="predicted"/>